<dbReference type="AlphaFoldDB" id="A0A0F9UUP0"/>
<gene>
    <name evidence="1" type="ORF">LCGC14_0487250</name>
</gene>
<proteinExistence type="predicted"/>
<sequence length="82" mass="9195">MGINNRLHKGDDDDFRMAEQEEILAQVFTDQRGLCMGCGEAAPFRNMRPQFNRETETLRGLICSTCTPWGSISEGGVNNEDL</sequence>
<dbReference type="EMBL" id="LAZR01000541">
    <property type="protein sequence ID" value="KKN64891.1"/>
    <property type="molecule type" value="Genomic_DNA"/>
</dbReference>
<accession>A0A0F9UUP0</accession>
<comment type="caution">
    <text evidence="1">The sequence shown here is derived from an EMBL/GenBank/DDBJ whole genome shotgun (WGS) entry which is preliminary data.</text>
</comment>
<evidence type="ECO:0000313" key="1">
    <source>
        <dbReference type="EMBL" id="KKN64891.1"/>
    </source>
</evidence>
<protein>
    <submittedName>
        <fullName evidence="1">Uncharacterized protein</fullName>
    </submittedName>
</protein>
<name>A0A0F9UUP0_9ZZZZ</name>
<organism evidence="1">
    <name type="scientific">marine sediment metagenome</name>
    <dbReference type="NCBI Taxonomy" id="412755"/>
    <lineage>
        <taxon>unclassified sequences</taxon>
        <taxon>metagenomes</taxon>
        <taxon>ecological metagenomes</taxon>
    </lineage>
</organism>
<reference evidence="1" key="1">
    <citation type="journal article" date="2015" name="Nature">
        <title>Complex archaea that bridge the gap between prokaryotes and eukaryotes.</title>
        <authorList>
            <person name="Spang A."/>
            <person name="Saw J.H."/>
            <person name="Jorgensen S.L."/>
            <person name="Zaremba-Niedzwiedzka K."/>
            <person name="Martijn J."/>
            <person name="Lind A.E."/>
            <person name="van Eijk R."/>
            <person name="Schleper C."/>
            <person name="Guy L."/>
            <person name="Ettema T.J."/>
        </authorList>
    </citation>
    <scope>NUCLEOTIDE SEQUENCE</scope>
</reference>